<dbReference type="GO" id="GO:0004519">
    <property type="term" value="F:endonuclease activity"/>
    <property type="evidence" value="ECO:0007669"/>
    <property type="project" value="UniProtKB-KW"/>
</dbReference>
<reference evidence="13 14" key="1">
    <citation type="journal article" date="2024" name="BMC Genomics">
        <title>De novo assembly and annotation of Popillia japonica's genome with initial clues to its potential as an invasive pest.</title>
        <authorList>
            <person name="Cucini C."/>
            <person name="Boschi S."/>
            <person name="Funari R."/>
            <person name="Cardaioli E."/>
            <person name="Iannotti N."/>
            <person name="Marturano G."/>
            <person name="Paoli F."/>
            <person name="Bruttini M."/>
            <person name="Carapelli A."/>
            <person name="Frati F."/>
            <person name="Nardi F."/>
        </authorList>
    </citation>
    <scope>NUCLEOTIDE SEQUENCE [LARGE SCALE GENOMIC DNA]</scope>
    <source>
        <strain evidence="13">DMR45628</strain>
    </source>
</reference>
<comment type="caution">
    <text evidence="13">The sequence shown here is derived from an EMBL/GenBank/DDBJ whole genome shotgun (WGS) entry which is preliminary data.</text>
</comment>
<feature type="domain" description="Reverse transcriptase" evidence="12">
    <location>
        <begin position="558"/>
        <end position="738"/>
    </location>
</feature>
<dbReference type="Pfam" id="PF00078">
    <property type="entry name" value="RVT_1"/>
    <property type="match status" value="1"/>
</dbReference>
<evidence type="ECO:0000256" key="9">
    <source>
        <dbReference type="ARBA" id="ARBA00022908"/>
    </source>
</evidence>
<keyword evidence="3" id="KW-0548">Nucleotidyltransferase</keyword>
<dbReference type="InterPro" id="IPR050951">
    <property type="entry name" value="Retrovirus_Pol_polyprotein"/>
</dbReference>
<accession>A0AAW1M2D4</accession>
<dbReference type="Proteomes" id="UP001458880">
    <property type="component" value="Unassembled WGS sequence"/>
</dbReference>
<evidence type="ECO:0000256" key="3">
    <source>
        <dbReference type="ARBA" id="ARBA00022695"/>
    </source>
</evidence>
<dbReference type="InterPro" id="IPR018061">
    <property type="entry name" value="Retropepsins"/>
</dbReference>
<dbReference type="GO" id="GO:0003964">
    <property type="term" value="F:RNA-directed DNA polymerase activity"/>
    <property type="evidence" value="ECO:0007669"/>
    <property type="project" value="UniProtKB-EC"/>
</dbReference>
<dbReference type="SUPFAM" id="SSF56672">
    <property type="entry name" value="DNA/RNA polymerases"/>
    <property type="match status" value="1"/>
</dbReference>
<dbReference type="GO" id="GO:0006508">
    <property type="term" value="P:proteolysis"/>
    <property type="evidence" value="ECO:0007669"/>
    <property type="project" value="UniProtKB-KW"/>
</dbReference>
<evidence type="ECO:0000256" key="1">
    <source>
        <dbReference type="ARBA" id="ARBA00012493"/>
    </source>
</evidence>
<dbReference type="Gene3D" id="3.10.10.10">
    <property type="entry name" value="HIV Type 1 Reverse Transcriptase, subunit A, domain 1"/>
    <property type="match status" value="1"/>
</dbReference>
<name>A0AAW1M2D4_POPJA</name>
<dbReference type="GO" id="GO:0003723">
    <property type="term" value="F:RNA binding"/>
    <property type="evidence" value="ECO:0007669"/>
    <property type="project" value="UniProtKB-KW"/>
</dbReference>
<evidence type="ECO:0000256" key="11">
    <source>
        <dbReference type="SAM" id="MobiDB-lite"/>
    </source>
</evidence>
<dbReference type="EMBL" id="JASPKY010000069">
    <property type="protein sequence ID" value="KAK9739910.1"/>
    <property type="molecule type" value="Genomic_DNA"/>
</dbReference>
<dbReference type="InterPro" id="IPR001969">
    <property type="entry name" value="Aspartic_peptidase_AS"/>
</dbReference>
<dbReference type="InterPro" id="IPR021109">
    <property type="entry name" value="Peptidase_aspartic_dom_sf"/>
</dbReference>
<dbReference type="EC" id="2.7.7.49" evidence="1"/>
<keyword evidence="10" id="KW-0511">Multifunctional enzyme</keyword>
<keyword evidence="8" id="KW-0694">RNA-binding</keyword>
<keyword evidence="6" id="KW-0378">Hydrolase</keyword>
<keyword evidence="13" id="KW-0645">Protease</keyword>
<dbReference type="InterPro" id="IPR043502">
    <property type="entry name" value="DNA/RNA_pol_sf"/>
</dbReference>
<keyword evidence="7" id="KW-0460">Magnesium</keyword>
<protein>
    <recommendedName>
        <fullName evidence="1">RNA-directed DNA polymerase</fullName>
        <ecNumber evidence="1">2.7.7.49</ecNumber>
    </recommendedName>
</protein>
<organism evidence="13 14">
    <name type="scientific">Popillia japonica</name>
    <name type="common">Japanese beetle</name>
    <dbReference type="NCBI Taxonomy" id="7064"/>
    <lineage>
        <taxon>Eukaryota</taxon>
        <taxon>Metazoa</taxon>
        <taxon>Ecdysozoa</taxon>
        <taxon>Arthropoda</taxon>
        <taxon>Hexapoda</taxon>
        <taxon>Insecta</taxon>
        <taxon>Pterygota</taxon>
        <taxon>Neoptera</taxon>
        <taxon>Endopterygota</taxon>
        <taxon>Coleoptera</taxon>
        <taxon>Polyphaga</taxon>
        <taxon>Scarabaeiformia</taxon>
        <taxon>Scarabaeidae</taxon>
        <taxon>Rutelinae</taxon>
        <taxon>Popillia</taxon>
    </lineage>
</organism>
<keyword evidence="5" id="KW-0255">Endonuclease</keyword>
<dbReference type="Pfam" id="PF00077">
    <property type="entry name" value="RVP"/>
    <property type="match status" value="1"/>
</dbReference>
<dbReference type="Pfam" id="PF17919">
    <property type="entry name" value="RT_RNaseH_2"/>
    <property type="match status" value="1"/>
</dbReference>
<evidence type="ECO:0000256" key="10">
    <source>
        <dbReference type="ARBA" id="ARBA00023268"/>
    </source>
</evidence>
<feature type="region of interest" description="Disordered" evidence="11">
    <location>
        <begin position="268"/>
        <end position="295"/>
    </location>
</feature>
<dbReference type="GO" id="GO:0015074">
    <property type="term" value="P:DNA integration"/>
    <property type="evidence" value="ECO:0007669"/>
    <property type="project" value="UniProtKB-KW"/>
</dbReference>
<dbReference type="InterPro" id="IPR043128">
    <property type="entry name" value="Rev_trsase/Diguanyl_cyclase"/>
</dbReference>
<evidence type="ECO:0000256" key="6">
    <source>
        <dbReference type="ARBA" id="ARBA00022801"/>
    </source>
</evidence>
<dbReference type="Gene3D" id="2.40.70.10">
    <property type="entry name" value="Acid Proteases"/>
    <property type="match status" value="1"/>
</dbReference>
<dbReference type="FunFam" id="3.30.70.270:FF:000020">
    <property type="entry name" value="Transposon Tf2-6 polyprotein-like Protein"/>
    <property type="match status" value="1"/>
</dbReference>
<evidence type="ECO:0000256" key="8">
    <source>
        <dbReference type="ARBA" id="ARBA00022884"/>
    </source>
</evidence>
<dbReference type="CDD" id="cd01647">
    <property type="entry name" value="RT_LTR"/>
    <property type="match status" value="1"/>
</dbReference>
<gene>
    <name evidence="13" type="ORF">QE152_g8607</name>
</gene>
<dbReference type="CDD" id="cd00303">
    <property type="entry name" value="retropepsin_like"/>
    <property type="match status" value="1"/>
</dbReference>
<dbReference type="GO" id="GO:0004190">
    <property type="term" value="F:aspartic-type endopeptidase activity"/>
    <property type="evidence" value="ECO:0007669"/>
    <property type="project" value="InterPro"/>
</dbReference>
<dbReference type="AlphaFoldDB" id="A0AAW1M2D4"/>
<sequence>MSMPRDPEVTQQQFETFYETHRNDETTVKQTVNSAPRDESTPNITVPLNNDTTDQNMTQLFQAMTVSLQQNTMLLNMLMNERREDKRDSELKENYNIMPDFSKSVQTFTGENFNDGKLWLDSIESTARLHRWPEPFILETAKNHLIGPARHWYEAHYLQLSNWSTFKTAFQRTFVRKENVTTIFKKMSARIQGIKESNSSYFHDKIRLCNALNLTFDEVKEQIVVGLRSRELASMLIARHHHDEDELFKDVIDYERINAERQTRFQERSEFKKVSIPEKPANTASSDTRKPARNEQGQPLCFTCKRYGHVSKYCRSKDTVSNSRPAKNEPPEPSRPVMLCEQKIVDVAPYLVDVDFNHPGNSNSIKAILDTGSPISIINKKIVSDNYDNDVPINKYEGINNVNVEILGIYTRTVYICNVPVCVKFHVVPESTLKYNVLLGRDFIYCDKFEILLTPKFSIRPKNEEMTEIDQILQILVADNVNDSAVDLSINSNLTYDENSVFHSVVDNYLKCDKPPTPKIEFVTDIRLANNHESFHFGARRLSQFEKIKLQEIIDDLLRQGIIRESNSPYSSPTVLVKKKTGDIRLCIDFRELNKYAIKDRYPLPLIDDQLDKLKDKKVFTKLDLRSAFHHVKLTENSCKYTAFVTCFGQFEYTKLPFGFCNSPSIFSRYINLLFKKLLRDNEICIFLDDILIATQTVEENLDILKKVLNIMAENCLQLRLDKCYFGMYSINYLGYTISEQGISPSSEHVEAVTRYPVPNSTKALHSFIGLISYFRRFIPNFSVLSKPLYDLLKRNVKFEFGPKHLETFEFLKSQLASYPVLAIYSPIAETELHCDASVSGFGAVLVQKQADSKFHPIAYFSKRTTDVESRYHSLSRNKRIVNFIPLHILVKGRPM</sequence>
<keyword evidence="14" id="KW-1185">Reference proteome</keyword>
<dbReference type="PANTHER" id="PTHR37984:SF5">
    <property type="entry name" value="PROTEIN NYNRIN-LIKE"/>
    <property type="match status" value="1"/>
</dbReference>
<dbReference type="PROSITE" id="PS50878">
    <property type="entry name" value="RT_POL"/>
    <property type="match status" value="1"/>
</dbReference>
<evidence type="ECO:0000256" key="4">
    <source>
        <dbReference type="ARBA" id="ARBA00022722"/>
    </source>
</evidence>
<evidence type="ECO:0000256" key="2">
    <source>
        <dbReference type="ARBA" id="ARBA00022679"/>
    </source>
</evidence>
<evidence type="ECO:0000256" key="7">
    <source>
        <dbReference type="ARBA" id="ARBA00022842"/>
    </source>
</evidence>
<evidence type="ECO:0000256" key="5">
    <source>
        <dbReference type="ARBA" id="ARBA00022759"/>
    </source>
</evidence>
<evidence type="ECO:0000313" key="13">
    <source>
        <dbReference type="EMBL" id="KAK9739910.1"/>
    </source>
</evidence>
<dbReference type="Gene3D" id="3.30.70.270">
    <property type="match status" value="2"/>
</dbReference>
<evidence type="ECO:0000313" key="14">
    <source>
        <dbReference type="Proteomes" id="UP001458880"/>
    </source>
</evidence>
<keyword evidence="9" id="KW-0229">DNA integration</keyword>
<dbReference type="InterPro" id="IPR000477">
    <property type="entry name" value="RT_dom"/>
</dbReference>
<proteinExistence type="predicted"/>
<dbReference type="PROSITE" id="PS00141">
    <property type="entry name" value="ASP_PROTEASE"/>
    <property type="match status" value="1"/>
</dbReference>
<dbReference type="InterPro" id="IPR041577">
    <property type="entry name" value="RT_RNaseH_2"/>
</dbReference>
<dbReference type="PANTHER" id="PTHR37984">
    <property type="entry name" value="PROTEIN CBG26694"/>
    <property type="match status" value="1"/>
</dbReference>
<dbReference type="SUPFAM" id="SSF50630">
    <property type="entry name" value="Acid proteases"/>
    <property type="match status" value="1"/>
</dbReference>
<keyword evidence="4" id="KW-0540">Nuclease</keyword>
<keyword evidence="2" id="KW-0808">Transferase</keyword>
<evidence type="ECO:0000259" key="12">
    <source>
        <dbReference type="PROSITE" id="PS50878"/>
    </source>
</evidence>